<feature type="domain" description="DUF1731" evidence="3">
    <location>
        <begin position="246"/>
        <end position="290"/>
    </location>
</feature>
<sequence>MTVLISGASGFIGRELVRQLEEAGDAVLTLVRSQPRNEREFHWSPAAHMMDYGVLDGVDAVVNLSGASTGRLPWTKSYQREILTSRITATETLTQAMGMSRTPPAVLLNGSAVGFYGDRPAERLTEESARGSGFFPDVVEEWERAAHLAPAKTRVVTLRTGVVVGRGGAFTPLIPLTRVGLGTRFGTGGQHWPWISLYDEAAAIRHLLRSRLSGPVNLVGPTPATSDRITKALARALHRWYPFAIPDGLISGLLGEAGRDLLLASQKVLPVRLLDDGFRFRDTTVEQAIERMIVGA</sequence>
<dbReference type="AlphaFoldDB" id="A0A7C9TP04"/>
<protein>
    <submittedName>
        <fullName evidence="4">TIGR01777 family protein</fullName>
    </submittedName>
</protein>
<keyword evidence="5" id="KW-1185">Reference proteome</keyword>
<dbReference type="EMBL" id="JAAGWZ010000001">
    <property type="protein sequence ID" value="NEM90358.1"/>
    <property type="molecule type" value="Genomic_DNA"/>
</dbReference>
<name>A0A7C9TP04_9MICO</name>
<evidence type="ECO:0000259" key="3">
    <source>
        <dbReference type="Pfam" id="PF08338"/>
    </source>
</evidence>
<dbReference type="Gene3D" id="3.40.50.720">
    <property type="entry name" value="NAD(P)-binding Rossmann-like Domain"/>
    <property type="match status" value="1"/>
</dbReference>
<dbReference type="InterPro" id="IPR036291">
    <property type="entry name" value="NAD(P)-bd_dom_sf"/>
</dbReference>
<proteinExistence type="inferred from homology"/>
<dbReference type="PANTHER" id="PTHR11092:SF0">
    <property type="entry name" value="EPIMERASE FAMILY PROTEIN SDR39U1"/>
    <property type="match status" value="1"/>
</dbReference>
<evidence type="ECO:0000313" key="4">
    <source>
        <dbReference type="EMBL" id="NEM90358.1"/>
    </source>
</evidence>
<dbReference type="Pfam" id="PF08338">
    <property type="entry name" value="DUF1731"/>
    <property type="match status" value="1"/>
</dbReference>
<comment type="caution">
    <text evidence="4">The sequence shown here is derived from an EMBL/GenBank/DDBJ whole genome shotgun (WGS) entry which is preliminary data.</text>
</comment>
<dbReference type="InterPro" id="IPR010099">
    <property type="entry name" value="SDR39U1"/>
</dbReference>
<accession>A0A7C9TP04</accession>
<dbReference type="Pfam" id="PF01370">
    <property type="entry name" value="Epimerase"/>
    <property type="match status" value="1"/>
</dbReference>
<reference evidence="4 5" key="1">
    <citation type="journal article" date="2014" name="Int. J. Syst. Evol. Microbiol.">
        <title>Description of Galbitalea soli gen. nov., sp. nov., and Frondihabitans sucicola sp. nov.</title>
        <authorList>
            <person name="Kim S.J."/>
            <person name="Lim J.M."/>
            <person name="Ahn J.H."/>
            <person name="Weon H.Y."/>
            <person name="Hamada M."/>
            <person name="Suzuki K."/>
            <person name="Ahn T.Y."/>
            <person name="Kwon S.W."/>
        </authorList>
    </citation>
    <scope>NUCLEOTIDE SEQUENCE [LARGE SCALE GENOMIC DNA]</scope>
    <source>
        <strain evidence="4 5">NBRC 108727</strain>
    </source>
</reference>
<evidence type="ECO:0000313" key="5">
    <source>
        <dbReference type="Proteomes" id="UP000479756"/>
    </source>
</evidence>
<comment type="similarity">
    <text evidence="1">Belongs to the NAD(P)-dependent epimerase/dehydratase family. SDR39U1 subfamily.</text>
</comment>
<dbReference type="InterPro" id="IPR013549">
    <property type="entry name" value="DUF1731"/>
</dbReference>
<dbReference type="PANTHER" id="PTHR11092">
    <property type="entry name" value="SUGAR NUCLEOTIDE EPIMERASE RELATED"/>
    <property type="match status" value="1"/>
</dbReference>
<evidence type="ECO:0000256" key="1">
    <source>
        <dbReference type="ARBA" id="ARBA00009353"/>
    </source>
</evidence>
<dbReference type="InterPro" id="IPR001509">
    <property type="entry name" value="Epimerase_deHydtase"/>
</dbReference>
<gene>
    <name evidence="4" type="ORF">G3T37_03205</name>
</gene>
<dbReference type="Proteomes" id="UP000479756">
    <property type="component" value="Unassembled WGS sequence"/>
</dbReference>
<feature type="domain" description="NAD-dependent epimerase/dehydratase" evidence="2">
    <location>
        <begin position="3"/>
        <end position="211"/>
    </location>
</feature>
<dbReference type="NCBIfam" id="TIGR01777">
    <property type="entry name" value="yfcH"/>
    <property type="match status" value="1"/>
</dbReference>
<dbReference type="SUPFAM" id="SSF51735">
    <property type="entry name" value="NAD(P)-binding Rossmann-fold domains"/>
    <property type="match status" value="1"/>
</dbReference>
<evidence type="ECO:0000259" key="2">
    <source>
        <dbReference type="Pfam" id="PF01370"/>
    </source>
</evidence>
<organism evidence="4 5">
    <name type="scientific">Galbitalea soli</name>
    <dbReference type="NCBI Taxonomy" id="1268042"/>
    <lineage>
        <taxon>Bacteria</taxon>
        <taxon>Bacillati</taxon>
        <taxon>Actinomycetota</taxon>
        <taxon>Actinomycetes</taxon>
        <taxon>Micrococcales</taxon>
        <taxon>Microbacteriaceae</taxon>
        <taxon>Galbitalea</taxon>
    </lineage>
</organism>